<name>A0A848LN02_9BACT</name>
<dbReference type="Pfam" id="PF03466">
    <property type="entry name" value="LysR_substrate"/>
    <property type="match status" value="1"/>
</dbReference>
<dbReference type="FunFam" id="1.10.10.10:FF:000001">
    <property type="entry name" value="LysR family transcriptional regulator"/>
    <property type="match status" value="1"/>
</dbReference>
<dbReference type="EMBL" id="JABBJJ010000162">
    <property type="protein sequence ID" value="NMO18954.1"/>
    <property type="molecule type" value="Genomic_DNA"/>
</dbReference>
<evidence type="ECO:0000256" key="4">
    <source>
        <dbReference type="ARBA" id="ARBA00023163"/>
    </source>
</evidence>
<keyword evidence="7" id="KW-1185">Reference proteome</keyword>
<dbReference type="InterPro" id="IPR036390">
    <property type="entry name" value="WH_DNA-bd_sf"/>
</dbReference>
<evidence type="ECO:0000313" key="6">
    <source>
        <dbReference type="EMBL" id="NMO18954.1"/>
    </source>
</evidence>
<dbReference type="InterPro" id="IPR036388">
    <property type="entry name" value="WH-like_DNA-bd_sf"/>
</dbReference>
<protein>
    <submittedName>
        <fullName evidence="6">LysR family transcriptional regulator</fullName>
    </submittedName>
</protein>
<feature type="domain" description="HTH lysR-type" evidence="5">
    <location>
        <begin position="4"/>
        <end position="61"/>
    </location>
</feature>
<evidence type="ECO:0000313" key="7">
    <source>
        <dbReference type="Proteomes" id="UP000518300"/>
    </source>
</evidence>
<evidence type="ECO:0000256" key="3">
    <source>
        <dbReference type="ARBA" id="ARBA00023125"/>
    </source>
</evidence>
<comment type="caution">
    <text evidence="6">The sequence shown here is derived from an EMBL/GenBank/DDBJ whole genome shotgun (WGS) entry which is preliminary data.</text>
</comment>
<dbReference type="Pfam" id="PF00126">
    <property type="entry name" value="HTH_1"/>
    <property type="match status" value="1"/>
</dbReference>
<keyword evidence="4" id="KW-0804">Transcription</keyword>
<dbReference type="PANTHER" id="PTHR30126:SF98">
    <property type="entry name" value="HTH-TYPE TRANSCRIPTIONAL ACTIVATOR BAUR"/>
    <property type="match status" value="1"/>
</dbReference>
<dbReference type="AlphaFoldDB" id="A0A848LN02"/>
<dbReference type="GO" id="GO:0003700">
    <property type="term" value="F:DNA-binding transcription factor activity"/>
    <property type="evidence" value="ECO:0007669"/>
    <property type="project" value="InterPro"/>
</dbReference>
<dbReference type="PROSITE" id="PS50931">
    <property type="entry name" value="HTH_LYSR"/>
    <property type="match status" value="1"/>
</dbReference>
<comment type="similarity">
    <text evidence="1">Belongs to the LysR transcriptional regulatory family.</text>
</comment>
<dbReference type="PRINTS" id="PR00039">
    <property type="entry name" value="HTHLYSR"/>
</dbReference>
<keyword evidence="2" id="KW-0805">Transcription regulation</keyword>
<gene>
    <name evidence="6" type="ORF">HG543_29420</name>
</gene>
<dbReference type="RefSeq" id="WP_169348216.1">
    <property type="nucleotide sequence ID" value="NZ_JABBJJ010000162.1"/>
</dbReference>
<dbReference type="Gene3D" id="1.10.10.10">
    <property type="entry name" value="Winged helix-like DNA-binding domain superfamily/Winged helix DNA-binding domain"/>
    <property type="match status" value="1"/>
</dbReference>
<organism evidence="6 7">
    <name type="scientific">Pyxidicoccus fallax</name>
    <dbReference type="NCBI Taxonomy" id="394095"/>
    <lineage>
        <taxon>Bacteria</taxon>
        <taxon>Pseudomonadati</taxon>
        <taxon>Myxococcota</taxon>
        <taxon>Myxococcia</taxon>
        <taxon>Myxococcales</taxon>
        <taxon>Cystobacterineae</taxon>
        <taxon>Myxococcaceae</taxon>
        <taxon>Pyxidicoccus</taxon>
    </lineage>
</organism>
<dbReference type="GO" id="GO:0000976">
    <property type="term" value="F:transcription cis-regulatory region binding"/>
    <property type="evidence" value="ECO:0007669"/>
    <property type="project" value="TreeGrafter"/>
</dbReference>
<reference evidence="6 7" key="1">
    <citation type="submission" date="2020-04" db="EMBL/GenBank/DDBJ databases">
        <title>Draft genome of Pyxidicoccus fallax type strain.</title>
        <authorList>
            <person name="Whitworth D.E."/>
        </authorList>
    </citation>
    <scope>NUCLEOTIDE SEQUENCE [LARGE SCALE GENOMIC DNA]</scope>
    <source>
        <strain evidence="6 7">DSM 14698</strain>
    </source>
</reference>
<accession>A0A848LN02</accession>
<dbReference type="SUPFAM" id="SSF46785">
    <property type="entry name" value="Winged helix' DNA-binding domain"/>
    <property type="match status" value="1"/>
</dbReference>
<dbReference type="Gene3D" id="3.40.190.290">
    <property type="match status" value="1"/>
</dbReference>
<proteinExistence type="inferred from homology"/>
<evidence type="ECO:0000256" key="1">
    <source>
        <dbReference type="ARBA" id="ARBA00009437"/>
    </source>
</evidence>
<dbReference type="InterPro" id="IPR005119">
    <property type="entry name" value="LysR_subst-bd"/>
</dbReference>
<dbReference type="SUPFAM" id="SSF53850">
    <property type="entry name" value="Periplasmic binding protein-like II"/>
    <property type="match status" value="1"/>
</dbReference>
<evidence type="ECO:0000259" key="5">
    <source>
        <dbReference type="PROSITE" id="PS50931"/>
    </source>
</evidence>
<dbReference type="PANTHER" id="PTHR30126">
    <property type="entry name" value="HTH-TYPE TRANSCRIPTIONAL REGULATOR"/>
    <property type="match status" value="1"/>
</dbReference>
<evidence type="ECO:0000256" key="2">
    <source>
        <dbReference type="ARBA" id="ARBA00023015"/>
    </source>
</evidence>
<dbReference type="InterPro" id="IPR000847">
    <property type="entry name" value="LysR_HTH_N"/>
</dbReference>
<dbReference type="Proteomes" id="UP000518300">
    <property type="component" value="Unassembled WGS sequence"/>
</dbReference>
<sequence length="302" mass="33227">MRWLNYHHLLYFWTVARTGSIAAASRELYLSQPAISTQIKALETQLGTALFERRGRVLVLTEAGRKAFDYAEQIFRLGQELCESLSPTPTQPRLRVGLGPMTSKLLASHLLGPLYAQSSLQLLECREAPTGILLSMLAARELDLVLADDDPRPPSIGTPEWELLRKVDFALFGSPALLESFEFPRSLHGAPMLLPTPGSALRDRLSEFFRAREVSPKVVAECEDGALMVELARCGAGLLAAPVELRATLQDVHGLRWVGPLDSVQVNVLLHTPRAQRGHPAVERLIRSTAPAPPPAPRGQWA</sequence>
<keyword evidence="3" id="KW-0238">DNA-binding</keyword>